<evidence type="ECO:0000256" key="7">
    <source>
        <dbReference type="HAMAP-Rule" id="MF_01201"/>
    </source>
</evidence>
<dbReference type="GO" id="GO:0030170">
    <property type="term" value="F:pyridoxal phosphate binding"/>
    <property type="evidence" value="ECO:0007669"/>
    <property type="project" value="UniProtKB-UniRule"/>
</dbReference>
<dbReference type="HAMAP" id="MF_01201">
    <property type="entry name" value="Ala_racemase"/>
    <property type="match status" value="1"/>
</dbReference>
<dbReference type="InterPro" id="IPR029066">
    <property type="entry name" value="PLP-binding_barrel"/>
</dbReference>
<dbReference type="PROSITE" id="PS00395">
    <property type="entry name" value="ALANINE_RACEMASE"/>
    <property type="match status" value="1"/>
</dbReference>
<dbReference type="RefSeq" id="WP_111528929.1">
    <property type="nucleotide sequence ID" value="NZ_JBHRSG010000003.1"/>
</dbReference>
<dbReference type="GO" id="GO:0005829">
    <property type="term" value="C:cytosol"/>
    <property type="evidence" value="ECO:0007669"/>
    <property type="project" value="TreeGrafter"/>
</dbReference>
<dbReference type="EC" id="5.1.1.1" evidence="4 7"/>
<protein>
    <recommendedName>
        <fullName evidence="4 7">Alanine racemase</fullName>
        <ecNumber evidence="4 7">5.1.1.1</ecNumber>
    </recommendedName>
</protein>
<dbReference type="SMART" id="SM01005">
    <property type="entry name" value="Ala_racemase_C"/>
    <property type="match status" value="1"/>
</dbReference>
<dbReference type="InterPro" id="IPR011079">
    <property type="entry name" value="Ala_racemase_C"/>
</dbReference>
<evidence type="ECO:0000313" key="11">
    <source>
        <dbReference type="EMBL" id="RAK55181.1"/>
    </source>
</evidence>
<feature type="active site" description="Proton acceptor; specific for D-alanine" evidence="7">
    <location>
        <position position="37"/>
    </location>
</feature>
<comment type="function">
    <text evidence="7">Catalyzes the interconversion of L-alanine and D-alanine. May also act on other amino acids.</text>
</comment>
<dbReference type="InterPro" id="IPR020622">
    <property type="entry name" value="Ala_racemase_pyridoxalP-BS"/>
</dbReference>
<dbReference type="SUPFAM" id="SSF50621">
    <property type="entry name" value="Alanine racemase C-terminal domain-like"/>
    <property type="match status" value="1"/>
</dbReference>
<dbReference type="CDD" id="cd00430">
    <property type="entry name" value="PLPDE_III_AR"/>
    <property type="match status" value="1"/>
</dbReference>
<dbReference type="GO" id="GO:0008784">
    <property type="term" value="F:alanine racemase activity"/>
    <property type="evidence" value="ECO:0007669"/>
    <property type="project" value="UniProtKB-UniRule"/>
</dbReference>
<evidence type="ECO:0000256" key="1">
    <source>
        <dbReference type="ARBA" id="ARBA00000316"/>
    </source>
</evidence>
<feature type="binding site" evidence="7 9">
    <location>
        <position position="306"/>
    </location>
    <ligand>
        <name>substrate</name>
    </ligand>
</feature>
<gene>
    <name evidence="11" type="primary">alr</name>
    <name evidence="11" type="ORF">DJ017_11945</name>
</gene>
<comment type="caution">
    <text evidence="11">The sequence shown here is derived from an EMBL/GenBank/DDBJ whole genome shotgun (WGS) entry which is preliminary data.</text>
</comment>
<accession>A0A328AL32</accession>
<keyword evidence="5 7" id="KW-0663">Pyridoxal phosphate</keyword>
<dbReference type="InterPro" id="IPR000821">
    <property type="entry name" value="Ala_racemase"/>
</dbReference>
<comment type="pathway">
    <text evidence="7">Amino-acid biosynthesis; D-alanine biosynthesis; D-alanine from L-alanine: step 1/1.</text>
</comment>
<keyword evidence="6 7" id="KW-0413">Isomerase</keyword>
<dbReference type="OrthoDB" id="9813814at2"/>
<evidence type="ECO:0000256" key="2">
    <source>
        <dbReference type="ARBA" id="ARBA00001933"/>
    </source>
</evidence>
<dbReference type="InterPro" id="IPR001608">
    <property type="entry name" value="Ala_racemase_N"/>
</dbReference>
<sequence>MAEPAAARLTIDLDALAHNFHALAAQAQGAEVAPVVKSDAYGLGAAQVARRLWAEGARSFFVARLGEGESLRAALGPERAAAIFVLDGFTANAGPRLDAARLTPALCSLPQVSAAAAWAARSGQPLSVALHVDTGMNRQGVTPDEARALLAGQALRGLDVSLVMSHLGSASAPQDPRNSEQLQRFLEVRSAFAEASASLSASAGMFLDPAYRFDLVRPGVSLYGGGPLETPDARLKAVATLSAPVLDIRTIPAGETVGYGGSVRLTRTTRVAVVAAGYSDGVIRAAKAGGYAWFGRARRPLLVVNMDILVIDLGDAEARVGDAVELLGPNALLDDLATAGGTVAHEILVRLGRRAERIYLGEA</sequence>
<dbReference type="Gene3D" id="3.20.20.10">
    <property type="entry name" value="Alanine racemase"/>
    <property type="match status" value="1"/>
</dbReference>
<dbReference type="PANTHER" id="PTHR30511:SF0">
    <property type="entry name" value="ALANINE RACEMASE, CATABOLIC-RELATED"/>
    <property type="match status" value="1"/>
</dbReference>
<feature type="binding site" evidence="7 9">
    <location>
        <position position="138"/>
    </location>
    <ligand>
        <name>substrate</name>
    </ligand>
</feature>
<keyword evidence="12" id="KW-1185">Reference proteome</keyword>
<evidence type="ECO:0000259" key="10">
    <source>
        <dbReference type="SMART" id="SM01005"/>
    </source>
</evidence>
<evidence type="ECO:0000256" key="9">
    <source>
        <dbReference type="PIRSR" id="PIRSR600821-52"/>
    </source>
</evidence>
<evidence type="ECO:0000256" key="5">
    <source>
        <dbReference type="ARBA" id="ARBA00022898"/>
    </source>
</evidence>
<reference evidence="12" key="1">
    <citation type="submission" date="2018-05" db="EMBL/GenBank/DDBJ databases">
        <authorList>
            <person name="Li X."/>
        </authorList>
    </citation>
    <scope>NUCLEOTIDE SEQUENCE [LARGE SCALE GENOMIC DNA]</scope>
    <source>
        <strain evidence="12">LX32</strain>
    </source>
</reference>
<comment type="catalytic activity">
    <reaction evidence="1 7">
        <text>L-alanine = D-alanine</text>
        <dbReference type="Rhea" id="RHEA:20249"/>
        <dbReference type="ChEBI" id="CHEBI:57416"/>
        <dbReference type="ChEBI" id="CHEBI:57972"/>
        <dbReference type="EC" id="5.1.1.1"/>
    </reaction>
</comment>
<evidence type="ECO:0000256" key="6">
    <source>
        <dbReference type="ARBA" id="ARBA00023235"/>
    </source>
</evidence>
<dbReference type="EMBL" id="QFYQ01000001">
    <property type="protein sequence ID" value="RAK55181.1"/>
    <property type="molecule type" value="Genomic_DNA"/>
</dbReference>
<evidence type="ECO:0000313" key="12">
    <source>
        <dbReference type="Proteomes" id="UP000249254"/>
    </source>
</evidence>
<feature type="domain" description="Alanine racemase C-terminal" evidence="10">
    <location>
        <begin position="238"/>
        <end position="360"/>
    </location>
</feature>
<feature type="modified residue" description="N6-(pyridoxal phosphate)lysine" evidence="7 8">
    <location>
        <position position="37"/>
    </location>
</feature>
<dbReference type="PRINTS" id="PR00992">
    <property type="entry name" value="ALARACEMASE"/>
</dbReference>
<dbReference type="Pfam" id="PF00842">
    <property type="entry name" value="Ala_racemase_C"/>
    <property type="match status" value="1"/>
</dbReference>
<feature type="active site" description="Proton acceptor; specific for L-alanine" evidence="7">
    <location>
        <position position="259"/>
    </location>
</feature>
<dbReference type="PANTHER" id="PTHR30511">
    <property type="entry name" value="ALANINE RACEMASE"/>
    <property type="match status" value="1"/>
</dbReference>
<dbReference type="Pfam" id="PF01168">
    <property type="entry name" value="Ala_racemase_N"/>
    <property type="match status" value="1"/>
</dbReference>
<name>A0A328AL32_9CAUL</name>
<dbReference type="SUPFAM" id="SSF51419">
    <property type="entry name" value="PLP-binding barrel"/>
    <property type="match status" value="1"/>
</dbReference>
<dbReference type="Proteomes" id="UP000249254">
    <property type="component" value="Unassembled WGS sequence"/>
</dbReference>
<dbReference type="Gene3D" id="2.40.37.10">
    <property type="entry name" value="Lyase, Ornithine Decarboxylase, Chain A, domain 1"/>
    <property type="match status" value="1"/>
</dbReference>
<evidence type="ECO:0000256" key="8">
    <source>
        <dbReference type="PIRSR" id="PIRSR600821-50"/>
    </source>
</evidence>
<evidence type="ECO:0000256" key="3">
    <source>
        <dbReference type="ARBA" id="ARBA00007880"/>
    </source>
</evidence>
<proteinExistence type="inferred from homology"/>
<dbReference type="GO" id="GO:0030632">
    <property type="term" value="P:D-alanine biosynthetic process"/>
    <property type="evidence" value="ECO:0007669"/>
    <property type="project" value="UniProtKB-UniRule"/>
</dbReference>
<comment type="similarity">
    <text evidence="3 7">Belongs to the alanine racemase family.</text>
</comment>
<evidence type="ECO:0000256" key="4">
    <source>
        <dbReference type="ARBA" id="ARBA00013089"/>
    </source>
</evidence>
<dbReference type="AlphaFoldDB" id="A0A328AL32"/>
<comment type="cofactor">
    <cofactor evidence="2 7 8">
        <name>pyridoxal 5'-phosphate</name>
        <dbReference type="ChEBI" id="CHEBI:597326"/>
    </cofactor>
</comment>
<dbReference type="UniPathway" id="UPA00042">
    <property type="reaction ID" value="UER00497"/>
</dbReference>
<dbReference type="NCBIfam" id="TIGR00492">
    <property type="entry name" value="alr"/>
    <property type="match status" value="1"/>
</dbReference>
<dbReference type="InterPro" id="IPR009006">
    <property type="entry name" value="Ala_racemase/Decarboxylase_C"/>
</dbReference>
<organism evidence="11 12">
    <name type="scientific">Phenylobacterium soli</name>
    <dbReference type="NCBI Taxonomy" id="2170551"/>
    <lineage>
        <taxon>Bacteria</taxon>
        <taxon>Pseudomonadati</taxon>
        <taxon>Pseudomonadota</taxon>
        <taxon>Alphaproteobacteria</taxon>
        <taxon>Caulobacterales</taxon>
        <taxon>Caulobacteraceae</taxon>
        <taxon>Phenylobacterium</taxon>
    </lineage>
</organism>